<keyword evidence="1" id="KW-1133">Transmembrane helix</keyword>
<reference evidence="3 4" key="3">
    <citation type="submission" date="2015-03" db="EMBL/GenBank/DDBJ databases">
        <authorList>
            <consortium name="Pathogen Informatics"/>
            <person name="Murphy D."/>
        </authorList>
    </citation>
    <scope>NUCLEOTIDE SEQUENCE [LARGE SCALE GENOMIC DNA]</scope>
    <source>
        <strain evidence="3">Type strain: CIP110230</strain>
        <strain evidence="4">type strain: CIP110230</strain>
    </source>
</reference>
<accession>A0A0T9PAW6</accession>
<gene>
    <name evidence="2" type="ORF">ERS008529_01526</name>
    <name evidence="3" type="ORF">ERS137968_02579</name>
</gene>
<evidence type="ECO:0000313" key="3">
    <source>
        <dbReference type="EMBL" id="CRY67501.1"/>
    </source>
</evidence>
<dbReference type="Proteomes" id="UP000045840">
    <property type="component" value="Unassembled WGS sequence"/>
</dbReference>
<organism evidence="2 5">
    <name type="scientific">Yersinia pekkanenii</name>
    <dbReference type="NCBI Taxonomy" id="1288385"/>
    <lineage>
        <taxon>Bacteria</taxon>
        <taxon>Pseudomonadati</taxon>
        <taxon>Pseudomonadota</taxon>
        <taxon>Gammaproteobacteria</taxon>
        <taxon>Enterobacterales</taxon>
        <taxon>Yersiniaceae</taxon>
        <taxon>Yersinia</taxon>
    </lineage>
</organism>
<evidence type="ECO:0000313" key="2">
    <source>
        <dbReference type="EMBL" id="CNH55294.1"/>
    </source>
</evidence>
<keyword evidence="1" id="KW-0472">Membrane</keyword>
<keyword evidence="1" id="KW-0812">Transmembrane</keyword>
<name>A0A0T9PAW6_9GAMM</name>
<evidence type="ECO:0000313" key="4">
    <source>
        <dbReference type="Proteomes" id="UP000044625"/>
    </source>
</evidence>
<feature type="transmembrane region" description="Helical" evidence="1">
    <location>
        <begin position="12"/>
        <end position="33"/>
    </location>
</feature>
<reference evidence="5" key="2">
    <citation type="submission" date="2015-03" db="EMBL/GenBank/DDBJ databases">
        <authorList>
            <consortium name="Pathogen Informatics"/>
        </authorList>
    </citation>
    <scope>NUCLEOTIDE SEQUENCE [LARGE SCALE GENOMIC DNA]</scope>
    <source>
        <strain evidence="5">A125KOH2</strain>
    </source>
</reference>
<keyword evidence="4" id="KW-1185">Reference proteome</keyword>
<proteinExistence type="predicted"/>
<reference evidence="2" key="1">
    <citation type="submission" date="2015-03" db="EMBL/GenBank/DDBJ databases">
        <authorList>
            <person name="Murphy D."/>
        </authorList>
    </citation>
    <scope>NUCLEOTIDE SEQUENCE [LARGE SCALE GENOMIC DNA]</scope>
    <source>
        <strain evidence="2">A125KOH2</strain>
    </source>
</reference>
<dbReference type="Proteomes" id="UP000044625">
    <property type="component" value="Unassembled WGS sequence"/>
</dbReference>
<protein>
    <submittedName>
        <fullName evidence="2">Uncharacterized protein</fullName>
    </submittedName>
</protein>
<dbReference type="EMBL" id="CWJL01000012">
    <property type="protein sequence ID" value="CRY67501.1"/>
    <property type="molecule type" value="Genomic_DNA"/>
</dbReference>
<dbReference type="AlphaFoldDB" id="A0A0T9PAW6"/>
<evidence type="ECO:0000313" key="5">
    <source>
        <dbReference type="Proteomes" id="UP000045840"/>
    </source>
</evidence>
<evidence type="ECO:0000256" key="1">
    <source>
        <dbReference type="SAM" id="Phobius"/>
    </source>
</evidence>
<sequence>MIYAMDLIGQYFLLISINWLPANIYVINVKLISDPSLLLYKFLPDMVTQPRFAP</sequence>
<dbReference type="STRING" id="1288385.ERS137968_02579"/>
<dbReference type="EMBL" id="CQAZ01000011">
    <property type="protein sequence ID" value="CNH55294.1"/>
    <property type="molecule type" value="Genomic_DNA"/>
</dbReference>